<dbReference type="AlphaFoldDB" id="A0AAE0YCJ1"/>
<reference evidence="1" key="1">
    <citation type="journal article" date="2023" name="G3 (Bethesda)">
        <title>A reference genome for the long-term kleptoplast-retaining sea slug Elysia crispata morphotype clarki.</title>
        <authorList>
            <person name="Eastman K.E."/>
            <person name="Pendleton A.L."/>
            <person name="Shaikh M.A."/>
            <person name="Suttiyut T."/>
            <person name="Ogas R."/>
            <person name="Tomko P."/>
            <person name="Gavelis G."/>
            <person name="Widhalm J.R."/>
            <person name="Wisecaver J.H."/>
        </authorList>
    </citation>
    <scope>NUCLEOTIDE SEQUENCE</scope>
    <source>
        <strain evidence="1">ECLA1</strain>
    </source>
</reference>
<accession>A0AAE0YCJ1</accession>
<dbReference type="Proteomes" id="UP001283361">
    <property type="component" value="Unassembled WGS sequence"/>
</dbReference>
<organism evidence="1 2">
    <name type="scientific">Elysia crispata</name>
    <name type="common">lettuce slug</name>
    <dbReference type="NCBI Taxonomy" id="231223"/>
    <lineage>
        <taxon>Eukaryota</taxon>
        <taxon>Metazoa</taxon>
        <taxon>Spiralia</taxon>
        <taxon>Lophotrochozoa</taxon>
        <taxon>Mollusca</taxon>
        <taxon>Gastropoda</taxon>
        <taxon>Heterobranchia</taxon>
        <taxon>Euthyneura</taxon>
        <taxon>Panpulmonata</taxon>
        <taxon>Sacoglossa</taxon>
        <taxon>Placobranchoidea</taxon>
        <taxon>Plakobranchidae</taxon>
        <taxon>Elysia</taxon>
    </lineage>
</organism>
<protein>
    <submittedName>
        <fullName evidence="1">Uncharacterized protein</fullName>
    </submittedName>
</protein>
<comment type="caution">
    <text evidence="1">The sequence shown here is derived from an EMBL/GenBank/DDBJ whole genome shotgun (WGS) entry which is preliminary data.</text>
</comment>
<name>A0AAE0YCJ1_9GAST</name>
<evidence type="ECO:0000313" key="1">
    <source>
        <dbReference type="EMBL" id="KAK3740517.1"/>
    </source>
</evidence>
<evidence type="ECO:0000313" key="2">
    <source>
        <dbReference type="Proteomes" id="UP001283361"/>
    </source>
</evidence>
<gene>
    <name evidence="1" type="ORF">RRG08_000504</name>
</gene>
<proteinExistence type="predicted"/>
<dbReference type="EMBL" id="JAWDGP010006468">
    <property type="protein sequence ID" value="KAK3740517.1"/>
    <property type="molecule type" value="Genomic_DNA"/>
</dbReference>
<keyword evidence="2" id="KW-1185">Reference proteome</keyword>
<sequence length="100" mass="11248">MENAGKIEIKPYASGSQTFNRLHHLLALLPGVDYRITALLIYRTQPILLATPINSETTINFQAEPALLLSDAARHPHNQPNRSFATCVRVRDFEEHLALD</sequence>